<keyword evidence="3" id="KW-1185">Reference proteome</keyword>
<dbReference type="EMBL" id="MQWD01000001">
    <property type="protein sequence ID" value="PAP77370.1"/>
    <property type="molecule type" value="Genomic_DNA"/>
</dbReference>
<feature type="compositionally biased region" description="Low complexity" evidence="1">
    <location>
        <begin position="243"/>
        <end position="257"/>
    </location>
</feature>
<sequence length="257" mass="28039">MCLVAFALDVHPQHRLVLIGNRDEAFARPAAPLAWWNDAPGVLAGRDLEAGGTWLGVTDTGRWGVLTNVRDPHHPRPSTRSRGALVADFLRLDGTARSYAEAVHAERDTYDGFNLVVGDPDSVHVVSTRHDEMLELERGVYGISNDRLDTPWPKVVRARQRLRDALRSDPVDPADLLPILDDREPAPDDALPDTGVGLEWERRLSPVRIVADGYGTRVSTALALDRDGGGRVVERTWLPDGSAGTTTEAEVTPPAAT</sequence>
<evidence type="ECO:0000313" key="3">
    <source>
        <dbReference type="Proteomes" id="UP000216339"/>
    </source>
</evidence>
<dbReference type="InterPro" id="IPR008551">
    <property type="entry name" value="TANGO2"/>
</dbReference>
<dbReference type="Pfam" id="PF05742">
    <property type="entry name" value="TANGO2"/>
    <property type="match status" value="1"/>
</dbReference>
<reference evidence="2 3" key="1">
    <citation type="submission" date="2016-11" db="EMBL/GenBank/DDBJ databases">
        <title>Study of marine rhodopsin-containing bacteria.</title>
        <authorList>
            <person name="Yoshizawa S."/>
            <person name="Kumagai Y."/>
            <person name="Kogure K."/>
        </authorList>
    </citation>
    <scope>NUCLEOTIDE SEQUENCE [LARGE SCALE GENOMIC DNA]</scope>
    <source>
        <strain evidence="2 3">SAORIC-28</strain>
    </source>
</reference>
<dbReference type="RefSeq" id="WP_095511039.1">
    <property type="nucleotide sequence ID" value="NZ_MQWD01000001.1"/>
</dbReference>
<dbReference type="AlphaFoldDB" id="A0A271J1Z0"/>
<dbReference type="Proteomes" id="UP000216339">
    <property type="component" value="Unassembled WGS sequence"/>
</dbReference>
<evidence type="ECO:0000313" key="2">
    <source>
        <dbReference type="EMBL" id="PAP77370.1"/>
    </source>
</evidence>
<dbReference type="PANTHER" id="PTHR17985">
    <property type="entry name" value="SER/THR-RICH PROTEIN T10 IN DGCR REGION"/>
    <property type="match status" value="1"/>
</dbReference>
<accession>A0A271J1Z0</accession>
<gene>
    <name evidence="2" type="ORF">BSZ37_13465</name>
</gene>
<name>A0A271J1Z0_9BACT</name>
<feature type="region of interest" description="Disordered" evidence="1">
    <location>
        <begin position="238"/>
        <end position="257"/>
    </location>
</feature>
<evidence type="ECO:0008006" key="4">
    <source>
        <dbReference type="Google" id="ProtNLM"/>
    </source>
</evidence>
<protein>
    <recommendedName>
        <fullName evidence="4">NRDE family protein</fullName>
    </recommendedName>
</protein>
<organism evidence="2 3">
    <name type="scientific">Rubrivirga marina</name>
    <dbReference type="NCBI Taxonomy" id="1196024"/>
    <lineage>
        <taxon>Bacteria</taxon>
        <taxon>Pseudomonadati</taxon>
        <taxon>Rhodothermota</taxon>
        <taxon>Rhodothermia</taxon>
        <taxon>Rhodothermales</taxon>
        <taxon>Rubricoccaceae</taxon>
        <taxon>Rubrivirga</taxon>
    </lineage>
</organism>
<comment type="caution">
    <text evidence="2">The sequence shown here is derived from an EMBL/GenBank/DDBJ whole genome shotgun (WGS) entry which is preliminary data.</text>
</comment>
<dbReference type="OrthoDB" id="4380123at2"/>
<dbReference type="PANTHER" id="PTHR17985:SF8">
    <property type="entry name" value="TRANSPORT AND GOLGI ORGANIZATION PROTEIN 2 HOMOLOG"/>
    <property type="match status" value="1"/>
</dbReference>
<proteinExistence type="predicted"/>
<evidence type="ECO:0000256" key="1">
    <source>
        <dbReference type="SAM" id="MobiDB-lite"/>
    </source>
</evidence>